<dbReference type="CDD" id="cd07306">
    <property type="entry name" value="Porin3_VDAC"/>
    <property type="match status" value="1"/>
</dbReference>
<dbReference type="PANTHER" id="PTHR11743:SF23">
    <property type="entry name" value="MITOCHONDRIAL OUTER MEMBRANE PROTEIN PORIN 5-RELATED"/>
    <property type="match status" value="1"/>
</dbReference>
<dbReference type="GO" id="GO:0005741">
    <property type="term" value="C:mitochondrial outer membrane"/>
    <property type="evidence" value="ECO:0007669"/>
    <property type="project" value="InterPro"/>
</dbReference>
<dbReference type="Proteomes" id="UP001085076">
    <property type="component" value="Miscellaneous, Linkage group lg04"/>
</dbReference>
<dbReference type="InterPro" id="IPR001925">
    <property type="entry name" value="Porin_Euk"/>
</dbReference>
<dbReference type="GO" id="GO:0008308">
    <property type="term" value="F:voltage-gated monoatomic anion channel activity"/>
    <property type="evidence" value="ECO:0007669"/>
    <property type="project" value="InterPro"/>
</dbReference>
<keyword evidence="3" id="KW-1185">Reference proteome</keyword>
<comment type="similarity">
    <text evidence="1">Belongs to the eukaryotic mitochondrial porin (TC 1.B.8.1) family.</text>
</comment>
<dbReference type="InterPro" id="IPR027246">
    <property type="entry name" value="Porin_Euk/Tom40"/>
</dbReference>
<reference evidence="2" key="2">
    <citation type="journal article" date="2022" name="Hortic Res">
        <title>The genome of Dioscorea zingiberensis sheds light on the biosynthesis, origin and evolution of the medicinally important diosgenin saponins.</title>
        <authorList>
            <person name="Li Y."/>
            <person name="Tan C."/>
            <person name="Li Z."/>
            <person name="Guo J."/>
            <person name="Li S."/>
            <person name="Chen X."/>
            <person name="Wang C."/>
            <person name="Dai X."/>
            <person name="Yang H."/>
            <person name="Song W."/>
            <person name="Hou L."/>
            <person name="Xu J."/>
            <person name="Tong Z."/>
            <person name="Xu A."/>
            <person name="Yuan X."/>
            <person name="Wang W."/>
            <person name="Yang Q."/>
            <person name="Chen L."/>
            <person name="Sun Z."/>
            <person name="Wang K."/>
            <person name="Pan B."/>
            <person name="Chen J."/>
            <person name="Bao Y."/>
            <person name="Liu F."/>
            <person name="Qi X."/>
            <person name="Gang D.R."/>
            <person name="Wen J."/>
            <person name="Li J."/>
        </authorList>
    </citation>
    <scope>NUCLEOTIDE SEQUENCE</scope>
    <source>
        <strain evidence="2">Dzin_1.0</strain>
    </source>
</reference>
<dbReference type="PANTHER" id="PTHR11743">
    <property type="entry name" value="VOLTAGE-DEPENDENT ANION-SELECTIVE CHANNEL"/>
    <property type="match status" value="1"/>
</dbReference>
<protein>
    <submittedName>
        <fullName evidence="2">Uncharacterized protein</fullName>
    </submittedName>
</protein>
<comment type="caution">
    <text evidence="2">The sequence shown here is derived from an EMBL/GenBank/DDBJ whole genome shotgun (WGS) entry which is preliminary data.</text>
</comment>
<dbReference type="InterPro" id="IPR023614">
    <property type="entry name" value="Porin_dom_sf"/>
</dbReference>
<dbReference type="EMBL" id="JAGGNH010000004">
    <property type="protein sequence ID" value="KAJ0973697.1"/>
    <property type="molecule type" value="Genomic_DNA"/>
</dbReference>
<dbReference type="AlphaFoldDB" id="A0A9D5HEX5"/>
<dbReference type="OrthoDB" id="7827681at2759"/>
<name>A0A9D5HEX5_9LILI</name>
<organism evidence="2 3">
    <name type="scientific">Dioscorea zingiberensis</name>
    <dbReference type="NCBI Taxonomy" id="325984"/>
    <lineage>
        <taxon>Eukaryota</taxon>
        <taxon>Viridiplantae</taxon>
        <taxon>Streptophyta</taxon>
        <taxon>Embryophyta</taxon>
        <taxon>Tracheophyta</taxon>
        <taxon>Spermatophyta</taxon>
        <taxon>Magnoliopsida</taxon>
        <taxon>Liliopsida</taxon>
        <taxon>Dioscoreales</taxon>
        <taxon>Dioscoreaceae</taxon>
        <taxon>Dioscorea</taxon>
    </lineage>
</organism>
<gene>
    <name evidence="2" type="ORF">J5N97_015662</name>
</gene>
<reference evidence="2" key="1">
    <citation type="submission" date="2021-03" db="EMBL/GenBank/DDBJ databases">
        <authorList>
            <person name="Li Z."/>
            <person name="Yang C."/>
        </authorList>
    </citation>
    <scope>NUCLEOTIDE SEQUENCE</scope>
    <source>
        <strain evidence="2">Dzin_1.0</strain>
        <tissue evidence="2">Leaf</tissue>
    </source>
</reference>
<proteinExistence type="inferred from homology"/>
<dbReference type="Pfam" id="PF01459">
    <property type="entry name" value="Porin_3"/>
    <property type="match status" value="1"/>
</dbReference>
<sequence>MKGPGLFSDIGKKSKELLTNDYIDDQKLTISSETATGLAVTSALKKEGLYKLHVASHFKYKKSIIDGKVDTDSNISSTLTFPDLLPSTRAITTVNLPDYNSGKVEVQYFHDRGSLVSIVDFKNTATFDLSATMGSHAVAFGAEVGFNAATRNFTKYGAAFSVTMLDCNISIILGDKGDTLRASSVAFLDKKQKIALAEEVSLRFSTNDITFTIGGAYAPDEFTRVKARLNNSGKVGALLQHELNPGSVVTISGEFDIIHHHRIPKFGFSLALKPR</sequence>
<evidence type="ECO:0000256" key="1">
    <source>
        <dbReference type="ARBA" id="ARBA00009624"/>
    </source>
</evidence>
<dbReference type="Gene3D" id="2.40.160.10">
    <property type="entry name" value="Porin"/>
    <property type="match status" value="1"/>
</dbReference>
<evidence type="ECO:0000313" key="3">
    <source>
        <dbReference type="Proteomes" id="UP001085076"/>
    </source>
</evidence>
<accession>A0A9D5HEX5</accession>
<evidence type="ECO:0000313" key="2">
    <source>
        <dbReference type="EMBL" id="KAJ0973697.1"/>
    </source>
</evidence>